<evidence type="ECO:0000256" key="1">
    <source>
        <dbReference type="ARBA" id="ARBA00012513"/>
    </source>
</evidence>
<organism evidence="9 10">
    <name type="scientific">Tsukamurella pseudospumae</name>
    <dbReference type="NCBI Taxonomy" id="239498"/>
    <lineage>
        <taxon>Bacteria</taxon>
        <taxon>Bacillati</taxon>
        <taxon>Actinomycetota</taxon>
        <taxon>Actinomycetes</taxon>
        <taxon>Mycobacteriales</taxon>
        <taxon>Tsukamurellaceae</taxon>
        <taxon>Tsukamurella</taxon>
    </lineage>
</organism>
<dbReference type="PROSITE" id="PS00107">
    <property type="entry name" value="PROTEIN_KINASE_ATP"/>
    <property type="match status" value="1"/>
</dbReference>
<feature type="domain" description="Protein kinase" evidence="8">
    <location>
        <begin position="12"/>
        <end position="275"/>
    </location>
</feature>
<dbReference type="PROSITE" id="PS50011">
    <property type="entry name" value="PROTEIN_KINASE_DOM"/>
    <property type="match status" value="1"/>
</dbReference>
<evidence type="ECO:0000259" key="8">
    <source>
        <dbReference type="PROSITE" id="PS50011"/>
    </source>
</evidence>
<keyword evidence="6 7" id="KW-0067">ATP-binding</keyword>
<dbReference type="InterPro" id="IPR011009">
    <property type="entry name" value="Kinase-like_dom_sf"/>
</dbReference>
<dbReference type="SUPFAM" id="SSF56112">
    <property type="entry name" value="Protein kinase-like (PK-like)"/>
    <property type="match status" value="1"/>
</dbReference>
<evidence type="ECO:0000256" key="7">
    <source>
        <dbReference type="PROSITE-ProRule" id="PRU10141"/>
    </source>
</evidence>
<evidence type="ECO:0000256" key="4">
    <source>
        <dbReference type="ARBA" id="ARBA00022741"/>
    </source>
</evidence>
<keyword evidence="4 7" id="KW-0547">Nucleotide-binding</keyword>
<dbReference type="PANTHER" id="PTHR43289:SF6">
    <property type="entry name" value="SERINE_THREONINE-PROTEIN KINASE NEKL-3"/>
    <property type="match status" value="1"/>
</dbReference>
<evidence type="ECO:0000256" key="2">
    <source>
        <dbReference type="ARBA" id="ARBA00022527"/>
    </source>
</evidence>
<evidence type="ECO:0000256" key="3">
    <source>
        <dbReference type="ARBA" id="ARBA00022679"/>
    </source>
</evidence>
<evidence type="ECO:0000256" key="6">
    <source>
        <dbReference type="ARBA" id="ARBA00022840"/>
    </source>
</evidence>
<dbReference type="PANTHER" id="PTHR43289">
    <property type="entry name" value="MITOGEN-ACTIVATED PROTEIN KINASE KINASE KINASE 20-RELATED"/>
    <property type="match status" value="1"/>
</dbReference>
<comment type="caution">
    <text evidence="9">The sequence shown here is derived from an EMBL/GenBank/DDBJ whole genome shotgun (WGS) entry which is preliminary data.</text>
</comment>
<dbReference type="SMART" id="SM00220">
    <property type="entry name" value="S_TKc"/>
    <property type="match status" value="1"/>
</dbReference>
<keyword evidence="3" id="KW-0808">Transferase</keyword>
<evidence type="ECO:0000313" key="9">
    <source>
        <dbReference type="EMBL" id="KXP00706.1"/>
    </source>
</evidence>
<name>A0A137ZRB1_9ACTN</name>
<dbReference type="Pfam" id="PF00069">
    <property type="entry name" value="Pkinase"/>
    <property type="match status" value="1"/>
</dbReference>
<evidence type="ECO:0000313" key="10">
    <source>
        <dbReference type="Proteomes" id="UP000070409"/>
    </source>
</evidence>
<keyword evidence="2" id="KW-0723">Serine/threonine-protein kinase</keyword>
<dbReference type="InterPro" id="IPR000719">
    <property type="entry name" value="Prot_kinase_dom"/>
</dbReference>
<accession>A0A137ZRB1</accession>
<keyword evidence="5" id="KW-0418">Kinase</keyword>
<gene>
    <name evidence="9" type="ORF">AXK61_14475</name>
</gene>
<dbReference type="Gene3D" id="3.30.200.20">
    <property type="entry name" value="Phosphorylase Kinase, domain 1"/>
    <property type="match status" value="1"/>
</dbReference>
<dbReference type="EC" id="2.7.11.1" evidence="1"/>
<dbReference type="CDD" id="cd14014">
    <property type="entry name" value="STKc_PknB_like"/>
    <property type="match status" value="1"/>
</dbReference>
<feature type="binding site" evidence="7">
    <location>
        <position position="41"/>
    </location>
    <ligand>
        <name>ATP</name>
        <dbReference type="ChEBI" id="CHEBI:30616"/>
    </ligand>
</feature>
<proteinExistence type="predicted"/>
<reference evidence="9 10" key="1">
    <citation type="submission" date="2016-02" db="EMBL/GenBank/DDBJ databases">
        <authorList>
            <person name="Teng J.L."/>
            <person name="Tang Y."/>
            <person name="Huang Y."/>
            <person name="Guo F."/>
            <person name="Wei W."/>
            <person name="Chen J.H."/>
            <person name="Wong S.Y."/>
            <person name="Lau S.K."/>
            <person name="Woo P.C."/>
        </authorList>
    </citation>
    <scope>NUCLEOTIDE SEQUENCE [LARGE SCALE GENOMIC DNA]</scope>
    <source>
        <strain evidence="9 10">JCM 13375</strain>
    </source>
</reference>
<protein>
    <recommendedName>
        <fullName evidence="1">non-specific serine/threonine protein kinase</fullName>
        <ecNumber evidence="1">2.7.11.1</ecNumber>
    </recommendedName>
</protein>
<dbReference type="Proteomes" id="UP000070409">
    <property type="component" value="Unassembled WGS sequence"/>
</dbReference>
<keyword evidence="10" id="KW-1185">Reference proteome</keyword>
<sequence length="295" mass="31852">MQMIGTTLDERYTITARLGAGGMGVVYRARDIRLERDVAVKLMGEHLADSEQSAHRFIREAQLAARLDHDNVGRVHDIGRDSSGRLYIVMPLLEGDPLSDLIGDGKSLRASEALIAMADAAAGLSHAHRAGIVHRDVKPGNLFRSQQGRLSVLDFGLARLTEGSGRPTALVGTWDYMAPEQFDPDTFGPIGPAADVYGLTGVLLHAVTGRPPFPDADSFPQLFAAHTHGPRPVPGDLDPRFAWLDPVVARGMAIDQAARPASAESLVAHAIHSWGRAQLITRSRVSLTRPTRCGR</sequence>
<dbReference type="EMBL" id="LSRE01000004">
    <property type="protein sequence ID" value="KXP00706.1"/>
    <property type="molecule type" value="Genomic_DNA"/>
</dbReference>
<evidence type="ECO:0000256" key="5">
    <source>
        <dbReference type="ARBA" id="ARBA00022777"/>
    </source>
</evidence>
<dbReference type="Gene3D" id="1.10.510.10">
    <property type="entry name" value="Transferase(Phosphotransferase) domain 1"/>
    <property type="match status" value="1"/>
</dbReference>
<dbReference type="InterPro" id="IPR017441">
    <property type="entry name" value="Protein_kinase_ATP_BS"/>
</dbReference>